<organism evidence="2 3">
    <name type="scientific">Bemisia tabaci</name>
    <name type="common">Sweetpotato whitefly</name>
    <name type="synonym">Aleurodes tabaci</name>
    <dbReference type="NCBI Taxonomy" id="7038"/>
    <lineage>
        <taxon>Eukaryota</taxon>
        <taxon>Metazoa</taxon>
        <taxon>Ecdysozoa</taxon>
        <taxon>Arthropoda</taxon>
        <taxon>Hexapoda</taxon>
        <taxon>Insecta</taxon>
        <taxon>Pterygota</taxon>
        <taxon>Neoptera</taxon>
        <taxon>Paraneoptera</taxon>
        <taxon>Hemiptera</taxon>
        <taxon>Sternorrhyncha</taxon>
        <taxon>Aleyrodoidea</taxon>
        <taxon>Aleyrodidae</taxon>
        <taxon>Aleyrodinae</taxon>
        <taxon>Bemisia</taxon>
    </lineage>
</organism>
<feature type="compositionally biased region" description="Basic and acidic residues" evidence="1">
    <location>
        <begin position="120"/>
        <end position="141"/>
    </location>
</feature>
<dbReference type="AlphaFoldDB" id="A0A9P0F6F0"/>
<dbReference type="EMBL" id="OU963868">
    <property type="protein sequence ID" value="CAH0393962.1"/>
    <property type="molecule type" value="Genomic_DNA"/>
</dbReference>
<feature type="region of interest" description="Disordered" evidence="1">
    <location>
        <begin position="28"/>
        <end position="82"/>
    </location>
</feature>
<evidence type="ECO:0000256" key="1">
    <source>
        <dbReference type="SAM" id="MobiDB-lite"/>
    </source>
</evidence>
<sequence length="201" mass="21133">MLGVADEVEAWQGAVMSTLSQRLAEDSRLLQLGKSTTPRDSRTRQGNGLVKPPRKKTTAMGTAPPGAGKSNPTTPAKSAKRVVSIEELVRNDPSYTPRIEHLVFAASPPAPASGANANAKKTENKRLAAPQKKERAQESEGKACPGVNGHGVVAAMSGANPRGIDRDRGTAATGLAPASQEKNHRPVAFQQPKDLVMSSAR</sequence>
<keyword evidence="3" id="KW-1185">Reference proteome</keyword>
<gene>
    <name evidence="2" type="ORF">BEMITA_LOCUS12312</name>
</gene>
<reference evidence="2" key="1">
    <citation type="submission" date="2021-12" db="EMBL/GenBank/DDBJ databases">
        <authorList>
            <person name="King R."/>
        </authorList>
    </citation>
    <scope>NUCLEOTIDE SEQUENCE</scope>
</reference>
<evidence type="ECO:0000313" key="2">
    <source>
        <dbReference type="EMBL" id="CAH0393962.1"/>
    </source>
</evidence>
<proteinExistence type="predicted"/>
<evidence type="ECO:0000313" key="3">
    <source>
        <dbReference type="Proteomes" id="UP001152759"/>
    </source>
</evidence>
<accession>A0A9P0F6F0</accession>
<protein>
    <submittedName>
        <fullName evidence="2">Uncharacterized protein</fullName>
    </submittedName>
</protein>
<dbReference type="Proteomes" id="UP001152759">
    <property type="component" value="Chromosome 7"/>
</dbReference>
<name>A0A9P0F6F0_BEMTA</name>
<feature type="region of interest" description="Disordered" evidence="1">
    <location>
        <begin position="107"/>
        <end position="201"/>
    </location>
</feature>